<name>A0ABV6MQH3_9PSEU</name>
<keyword evidence="1" id="KW-0560">Oxidoreductase</keyword>
<dbReference type="InterPro" id="IPR015590">
    <property type="entry name" value="Aldehyde_DH_dom"/>
</dbReference>
<dbReference type="Proteomes" id="UP001589810">
    <property type="component" value="Unassembled WGS sequence"/>
</dbReference>
<reference evidence="3 4" key="1">
    <citation type="submission" date="2024-09" db="EMBL/GenBank/DDBJ databases">
        <authorList>
            <person name="Sun Q."/>
            <person name="Mori K."/>
        </authorList>
    </citation>
    <scope>NUCLEOTIDE SEQUENCE [LARGE SCALE GENOMIC DNA]</scope>
    <source>
        <strain evidence="3 4">TBRC 1432</strain>
    </source>
</reference>
<gene>
    <name evidence="3" type="ORF">ACFFH7_11355</name>
</gene>
<dbReference type="SUPFAM" id="SSF53720">
    <property type="entry name" value="ALDH-like"/>
    <property type="match status" value="1"/>
</dbReference>
<accession>A0ABV6MQH3</accession>
<feature type="domain" description="Aldehyde dehydrogenase" evidence="2">
    <location>
        <begin position="10"/>
        <end position="230"/>
    </location>
</feature>
<organism evidence="3 4">
    <name type="scientific">Kutzneria chonburiensis</name>
    <dbReference type="NCBI Taxonomy" id="1483604"/>
    <lineage>
        <taxon>Bacteria</taxon>
        <taxon>Bacillati</taxon>
        <taxon>Actinomycetota</taxon>
        <taxon>Actinomycetes</taxon>
        <taxon>Pseudonocardiales</taxon>
        <taxon>Pseudonocardiaceae</taxon>
        <taxon>Kutzneria</taxon>
    </lineage>
</organism>
<evidence type="ECO:0000313" key="3">
    <source>
        <dbReference type="EMBL" id="MFC0542081.1"/>
    </source>
</evidence>
<dbReference type="EMBL" id="JBHLUD010000003">
    <property type="protein sequence ID" value="MFC0542081.1"/>
    <property type="molecule type" value="Genomic_DNA"/>
</dbReference>
<protein>
    <submittedName>
        <fullName evidence="3">Aldehyde dehydrogenase family protein</fullName>
    </submittedName>
</protein>
<dbReference type="InterPro" id="IPR016162">
    <property type="entry name" value="Ald_DH_N"/>
</dbReference>
<evidence type="ECO:0000259" key="2">
    <source>
        <dbReference type="Pfam" id="PF00171"/>
    </source>
</evidence>
<dbReference type="InterPro" id="IPR016161">
    <property type="entry name" value="Ald_DH/histidinol_DH"/>
</dbReference>
<sequence length="396" mass="42025">MAALNRSTPLPLADRLKALTLAGSLFAKDSESYVDVVTRVSGLPRDDIRSAVETLAEACCTAYTAAQQGRPIGASESLVDEGGVWVRRGTVFTVLAAGNHPAVHSLWLQALALGYRVAVRPSRREPFTPHRLISALRAAGFPPDHVALLPCEHDVADELLRCADLGLVYGGDDVIAKYADNPKVLPQGPGRSKILLTAEWAPSLDTIVSSIAHHGGVGCINATGILVEGDPTPLATALAAKLAALPNSVLPRYPLAAALTLRDHLAHRTAGTHPLLGVDQLVTDLGDGSAVLRPALHLLPSATAPQLGAELPFPCAWIAPWSRADGMQPLRNTLVLTAMTNDQSLIAELLAEPTIANLYVGDRPTHYFHPHLPHDSYLTDFLMRTKAVTQTPASPA</sequence>
<dbReference type="Gene3D" id="3.40.605.10">
    <property type="entry name" value="Aldehyde Dehydrogenase, Chain A, domain 1"/>
    <property type="match status" value="1"/>
</dbReference>
<evidence type="ECO:0000313" key="4">
    <source>
        <dbReference type="Proteomes" id="UP001589810"/>
    </source>
</evidence>
<dbReference type="Pfam" id="PF00171">
    <property type="entry name" value="Aldedh"/>
    <property type="match status" value="1"/>
</dbReference>
<dbReference type="RefSeq" id="WP_273944392.1">
    <property type="nucleotide sequence ID" value="NZ_CP097263.1"/>
</dbReference>
<keyword evidence="4" id="KW-1185">Reference proteome</keyword>
<proteinExistence type="predicted"/>
<evidence type="ECO:0000256" key="1">
    <source>
        <dbReference type="ARBA" id="ARBA00023002"/>
    </source>
</evidence>
<comment type="caution">
    <text evidence="3">The sequence shown here is derived from an EMBL/GenBank/DDBJ whole genome shotgun (WGS) entry which is preliminary data.</text>
</comment>